<protein>
    <submittedName>
        <fullName evidence="2">Uncharacterized protein</fullName>
    </submittedName>
</protein>
<comment type="caution">
    <text evidence="2">The sequence shown here is derived from an EMBL/GenBank/DDBJ whole genome shotgun (WGS) entry which is preliminary data.</text>
</comment>
<dbReference type="EMBL" id="JBJXBP010000003">
    <property type="protein sequence ID" value="KAL3840954.1"/>
    <property type="molecule type" value="Genomic_DNA"/>
</dbReference>
<reference evidence="2 3" key="1">
    <citation type="submission" date="2024-12" db="EMBL/GenBank/DDBJ databases">
        <title>The unique morphological basis and parallel evolutionary history of personate flowers in Penstemon.</title>
        <authorList>
            <person name="Depatie T.H."/>
            <person name="Wessinger C.A."/>
        </authorList>
    </citation>
    <scope>NUCLEOTIDE SEQUENCE [LARGE SCALE GENOMIC DNA]</scope>
    <source>
        <strain evidence="2">WTNN_2</strain>
        <tissue evidence="2">Leaf</tissue>
    </source>
</reference>
<dbReference type="Proteomes" id="UP001634393">
    <property type="component" value="Unassembled WGS sequence"/>
</dbReference>
<keyword evidence="1" id="KW-0732">Signal</keyword>
<feature type="chain" id="PRO_5044895241" evidence="1">
    <location>
        <begin position="19"/>
        <end position="41"/>
    </location>
</feature>
<organism evidence="2 3">
    <name type="scientific">Penstemon smallii</name>
    <dbReference type="NCBI Taxonomy" id="265156"/>
    <lineage>
        <taxon>Eukaryota</taxon>
        <taxon>Viridiplantae</taxon>
        <taxon>Streptophyta</taxon>
        <taxon>Embryophyta</taxon>
        <taxon>Tracheophyta</taxon>
        <taxon>Spermatophyta</taxon>
        <taxon>Magnoliopsida</taxon>
        <taxon>eudicotyledons</taxon>
        <taxon>Gunneridae</taxon>
        <taxon>Pentapetalae</taxon>
        <taxon>asterids</taxon>
        <taxon>lamiids</taxon>
        <taxon>Lamiales</taxon>
        <taxon>Plantaginaceae</taxon>
        <taxon>Cheloneae</taxon>
        <taxon>Penstemon</taxon>
    </lineage>
</organism>
<evidence type="ECO:0000313" key="2">
    <source>
        <dbReference type="EMBL" id="KAL3840954.1"/>
    </source>
</evidence>
<evidence type="ECO:0000256" key="1">
    <source>
        <dbReference type="SAM" id="SignalP"/>
    </source>
</evidence>
<feature type="signal peptide" evidence="1">
    <location>
        <begin position="1"/>
        <end position="18"/>
    </location>
</feature>
<sequence>MMPSFFLIIHLTILHVYLQLETNYGINRLVLAMLMYFKSLI</sequence>
<gene>
    <name evidence="2" type="ORF">ACJIZ3_025545</name>
</gene>
<accession>A0ABD3TUV3</accession>
<keyword evidence="3" id="KW-1185">Reference proteome</keyword>
<dbReference type="AlphaFoldDB" id="A0ABD3TUV3"/>
<name>A0ABD3TUV3_9LAMI</name>
<proteinExistence type="predicted"/>
<evidence type="ECO:0000313" key="3">
    <source>
        <dbReference type="Proteomes" id="UP001634393"/>
    </source>
</evidence>